<proteinExistence type="predicted"/>
<sequence length="71" mass="6830">MAGEAVPGNGPTLAVINPATGKAIAEVTAADVGQADLAMASASRAFDSARDADTAARHAAAQAGRSSGQPP</sequence>
<organism evidence="4">
    <name type="scientific">Raoultella planticola</name>
    <name type="common">Klebsiella planticola</name>
    <dbReference type="NCBI Taxonomy" id="575"/>
    <lineage>
        <taxon>Bacteria</taxon>
        <taxon>Pseudomonadati</taxon>
        <taxon>Pseudomonadota</taxon>
        <taxon>Gammaproteobacteria</taxon>
        <taxon>Enterobacterales</taxon>
        <taxon>Enterobacteriaceae</taxon>
        <taxon>Klebsiella/Raoultella group</taxon>
        <taxon>Raoultella</taxon>
    </lineage>
</organism>
<dbReference type="AlphaFoldDB" id="A0A5P6AA67"/>
<dbReference type="GO" id="GO:0016491">
    <property type="term" value="F:oxidoreductase activity"/>
    <property type="evidence" value="ECO:0007669"/>
    <property type="project" value="UniProtKB-KW"/>
</dbReference>
<dbReference type="InterPro" id="IPR016161">
    <property type="entry name" value="Ald_DH/histidinol_DH"/>
</dbReference>
<gene>
    <name evidence="4" type="ORF">DMB90_16140</name>
</gene>
<evidence type="ECO:0000259" key="3">
    <source>
        <dbReference type="Pfam" id="PF00171"/>
    </source>
</evidence>
<feature type="region of interest" description="Disordered" evidence="2">
    <location>
        <begin position="45"/>
        <end position="71"/>
    </location>
</feature>
<protein>
    <recommendedName>
        <fullName evidence="3">Aldehyde dehydrogenase domain-containing protein</fullName>
    </recommendedName>
</protein>
<dbReference type="Pfam" id="PF00171">
    <property type="entry name" value="Aldedh"/>
    <property type="match status" value="1"/>
</dbReference>
<accession>A0A5P6AA67</accession>
<name>A0A5P6AA67_RAOPL</name>
<dbReference type="InterPro" id="IPR016162">
    <property type="entry name" value="Ald_DH_N"/>
</dbReference>
<dbReference type="SUPFAM" id="SSF53720">
    <property type="entry name" value="ALDH-like"/>
    <property type="match status" value="1"/>
</dbReference>
<keyword evidence="1" id="KW-0560">Oxidoreductase</keyword>
<feature type="compositionally biased region" description="Basic and acidic residues" evidence="2">
    <location>
        <begin position="47"/>
        <end position="56"/>
    </location>
</feature>
<feature type="compositionally biased region" description="Low complexity" evidence="2">
    <location>
        <begin position="57"/>
        <end position="71"/>
    </location>
</feature>
<evidence type="ECO:0000256" key="2">
    <source>
        <dbReference type="SAM" id="MobiDB-lite"/>
    </source>
</evidence>
<feature type="domain" description="Aldehyde dehydrogenase" evidence="3">
    <location>
        <begin position="8"/>
        <end position="60"/>
    </location>
</feature>
<dbReference type="Gene3D" id="3.40.605.10">
    <property type="entry name" value="Aldehyde Dehydrogenase, Chain A, domain 1"/>
    <property type="match status" value="1"/>
</dbReference>
<reference evidence="4" key="1">
    <citation type="submission" date="2018-05" db="EMBL/GenBank/DDBJ databases">
        <title>Bacterial isolates from healthy term breastfed infants carrying antibiotic resistance genes.</title>
        <authorList>
            <person name="Casaburi G."/>
        </authorList>
    </citation>
    <scope>NUCLEOTIDE SEQUENCE [LARGE SCALE GENOMIC DNA]</scope>
    <source>
        <strain evidence="4">7084_4</strain>
    </source>
</reference>
<dbReference type="EMBL" id="CP029752">
    <property type="protein sequence ID" value="QFG76850.1"/>
    <property type="molecule type" value="Genomic_DNA"/>
</dbReference>
<dbReference type="InterPro" id="IPR015590">
    <property type="entry name" value="Aldehyde_DH_dom"/>
</dbReference>
<evidence type="ECO:0000256" key="1">
    <source>
        <dbReference type="ARBA" id="ARBA00023002"/>
    </source>
</evidence>
<evidence type="ECO:0000313" key="4">
    <source>
        <dbReference type="EMBL" id="QFG76850.1"/>
    </source>
</evidence>